<proteinExistence type="predicted"/>
<comment type="caution">
    <text evidence="2">The sequence shown here is derived from an EMBL/GenBank/DDBJ whole genome shotgun (WGS) entry which is preliminary data.</text>
</comment>
<name>A0A1R2AV31_9CILI</name>
<organism evidence="2 3">
    <name type="scientific">Stentor coeruleus</name>
    <dbReference type="NCBI Taxonomy" id="5963"/>
    <lineage>
        <taxon>Eukaryota</taxon>
        <taxon>Sar</taxon>
        <taxon>Alveolata</taxon>
        <taxon>Ciliophora</taxon>
        <taxon>Postciliodesmatophora</taxon>
        <taxon>Heterotrichea</taxon>
        <taxon>Heterotrichida</taxon>
        <taxon>Stentoridae</taxon>
        <taxon>Stentor</taxon>
    </lineage>
</organism>
<feature type="region of interest" description="Disordered" evidence="1">
    <location>
        <begin position="55"/>
        <end position="75"/>
    </location>
</feature>
<gene>
    <name evidence="2" type="ORF">SteCoe_34163</name>
</gene>
<dbReference type="OrthoDB" id="445580at2759"/>
<dbReference type="Pfam" id="PF07004">
    <property type="entry name" value="SHIPPO-rpt"/>
    <property type="match status" value="5"/>
</dbReference>
<dbReference type="PANTHER" id="PTHR21580">
    <property type="entry name" value="SHIPPO-1-RELATED"/>
    <property type="match status" value="1"/>
</dbReference>
<reference evidence="2 3" key="1">
    <citation type="submission" date="2016-11" db="EMBL/GenBank/DDBJ databases">
        <title>The macronuclear genome of Stentor coeruleus: a giant cell with tiny introns.</title>
        <authorList>
            <person name="Slabodnick M."/>
            <person name="Ruby J.G."/>
            <person name="Reiff S.B."/>
            <person name="Swart E.C."/>
            <person name="Gosai S."/>
            <person name="Prabakaran S."/>
            <person name="Witkowska E."/>
            <person name="Larue G.E."/>
            <person name="Fisher S."/>
            <person name="Freeman R.M."/>
            <person name="Gunawardena J."/>
            <person name="Chu W."/>
            <person name="Stover N.A."/>
            <person name="Gregory B.D."/>
            <person name="Nowacki M."/>
            <person name="Derisi J."/>
            <person name="Roy S.W."/>
            <person name="Marshall W.F."/>
            <person name="Sood P."/>
        </authorList>
    </citation>
    <scope>NUCLEOTIDE SEQUENCE [LARGE SCALE GENOMIC DNA]</scope>
    <source>
        <strain evidence="2">WM001</strain>
    </source>
</reference>
<sequence>MQNSSPAWTLTGRRSSPLKGHVPGPGTYNPSNTHMESSPQCKIGKSLRVFKSRINYPGPGSYSPNNISKSSPRATIGKSVRTRLKYIEETPGPGKYEKSFSKVGPSFTFQGPRERLKPEAFPGPGYYNLTLYSKVKMPAYGIGRAKRNSFSIPSNPGPGSYNLLTDKSGPVWTVGNERRFSTSQTDFTSYLKK</sequence>
<dbReference type="PANTHER" id="PTHR21580:SF28">
    <property type="entry name" value="BOREALIN N-TERMINAL DOMAIN-CONTAINING PROTEIN-RELATED"/>
    <property type="match status" value="1"/>
</dbReference>
<dbReference type="InterPro" id="IPR051291">
    <property type="entry name" value="CIMAP"/>
</dbReference>
<feature type="compositionally biased region" description="Polar residues" evidence="1">
    <location>
        <begin position="28"/>
        <end position="40"/>
    </location>
</feature>
<evidence type="ECO:0000313" key="3">
    <source>
        <dbReference type="Proteomes" id="UP000187209"/>
    </source>
</evidence>
<keyword evidence="3" id="KW-1185">Reference proteome</keyword>
<dbReference type="InterPro" id="IPR010736">
    <property type="entry name" value="SHIPPO-rpt"/>
</dbReference>
<protein>
    <submittedName>
        <fullName evidence="2">Uncharacterized protein</fullName>
    </submittedName>
</protein>
<feature type="region of interest" description="Disordered" evidence="1">
    <location>
        <begin position="1"/>
        <end position="40"/>
    </location>
</feature>
<feature type="compositionally biased region" description="Polar residues" evidence="1">
    <location>
        <begin position="1"/>
        <end position="14"/>
    </location>
</feature>
<dbReference type="EMBL" id="MPUH01001337">
    <property type="protein sequence ID" value="OMJ68394.1"/>
    <property type="molecule type" value="Genomic_DNA"/>
</dbReference>
<dbReference type="Proteomes" id="UP000187209">
    <property type="component" value="Unassembled WGS sequence"/>
</dbReference>
<accession>A0A1R2AV31</accession>
<feature type="compositionally biased region" description="Polar residues" evidence="1">
    <location>
        <begin position="62"/>
        <end position="73"/>
    </location>
</feature>
<dbReference type="AlphaFoldDB" id="A0A1R2AV31"/>
<evidence type="ECO:0000256" key="1">
    <source>
        <dbReference type="SAM" id="MobiDB-lite"/>
    </source>
</evidence>
<evidence type="ECO:0000313" key="2">
    <source>
        <dbReference type="EMBL" id="OMJ68394.1"/>
    </source>
</evidence>